<keyword evidence="2" id="KW-1185">Reference proteome</keyword>
<comment type="caution">
    <text evidence="1">The sequence shown here is derived from an EMBL/GenBank/DDBJ whole genome shotgun (WGS) entry which is preliminary data.</text>
</comment>
<gene>
    <name evidence="1" type="primary">ybiU_1</name>
    <name evidence="1" type="ORF">Cantr_10350</name>
</gene>
<dbReference type="EMBL" id="QLNQ01000023">
    <property type="protein sequence ID" value="RCK63738.1"/>
    <property type="molecule type" value="Genomic_DNA"/>
</dbReference>
<sequence length="468" mass="53394">MAPSIAQPDISAPPPDLDQRFVAVKQRLIKPENVSKVTESWKRLLVAVQKEFDEIEKAGSSYVPKCDFSSIKDNNLPEEVSQLFKDRGCLMIDNVIDRDQIDSWFNELQEFCKAHPQTAGYTYPNPTSWYNVFWSRPQTQARMHPNIKRLFSIMSKEFHVEDPQALIDLDTQIIYGDRIRIREPGKAAALPLHLDSSSIERWEDERYSSVYAEIFAGNWESFDAFKLDERTYSHENLYSDLGDARATICSCFRTLQGWLALSDNRSGEGTLRVLPSLKLAISYIMLRPFFWKDPESGKLDDYEIDLDTPKFPGATPGTGQLYLHEFYHHLMQGVVSIPDVKKGSFVFWHADLPHEVDREHNGDGHSLVLYYGATPLSITNIETLLDTRRSFLENVSPTDYRSQLTEKQKLEEYQGADVANLGDDSDAKRSLGLMSFEIGDGLTPGQKRIREIANKALAARSFDVSEYI</sequence>
<evidence type="ECO:0000313" key="2">
    <source>
        <dbReference type="Proteomes" id="UP000253472"/>
    </source>
</evidence>
<dbReference type="SUPFAM" id="SSF51197">
    <property type="entry name" value="Clavaminate synthase-like"/>
    <property type="match status" value="1"/>
</dbReference>
<dbReference type="Pfam" id="PF07350">
    <property type="entry name" value="Gig2-like"/>
    <property type="match status" value="1"/>
</dbReference>
<dbReference type="InterPro" id="IPR010856">
    <property type="entry name" value="Gig2-like"/>
</dbReference>
<dbReference type="Proteomes" id="UP000253472">
    <property type="component" value="Unassembled WGS sequence"/>
</dbReference>
<reference evidence="1 2" key="1">
    <citation type="submission" date="2018-06" db="EMBL/GenBank/DDBJ databases">
        <title>Whole genome sequencing of Candida tropicalis (genome annotated by CSBL at Korea University).</title>
        <authorList>
            <person name="Ahn J."/>
        </authorList>
    </citation>
    <scope>NUCLEOTIDE SEQUENCE [LARGE SCALE GENOMIC DNA]</scope>
    <source>
        <strain evidence="1 2">ATCC 20962</strain>
    </source>
</reference>
<dbReference type="AlphaFoldDB" id="A0A367YD02"/>
<protein>
    <submittedName>
        <fullName evidence="1">Uncharacterized protein YbiU</fullName>
    </submittedName>
</protein>
<dbReference type="InterPro" id="IPR027443">
    <property type="entry name" value="IPNS-like_sf"/>
</dbReference>
<dbReference type="PANTHER" id="PTHR30613:SF1">
    <property type="entry name" value="DUF1479 DOMAIN PROTEIN (AFU_ORTHOLOGUE AFUA_5G09280)"/>
    <property type="match status" value="1"/>
</dbReference>
<dbReference type="STRING" id="5486.A0A367YD02"/>
<accession>A0A367YD02</accession>
<dbReference type="Gene3D" id="2.60.120.330">
    <property type="entry name" value="B-lactam Antibiotic, Isopenicillin N Synthase, Chain"/>
    <property type="match status" value="1"/>
</dbReference>
<proteinExistence type="predicted"/>
<name>A0A367YD02_9ASCO</name>
<dbReference type="PANTHER" id="PTHR30613">
    <property type="entry name" value="UNCHARACTERIZED PROTEIN YBIU-RELATED"/>
    <property type="match status" value="1"/>
</dbReference>
<evidence type="ECO:0000313" key="1">
    <source>
        <dbReference type="EMBL" id="RCK63738.1"/>
    </source>
</evidence>
<dbReference type="OrthoDB" id="8249012at2759"/>
<organism evidence="1 2">
    <name type="scientific">Candida viswanathii</name>
    <dbReference type="NCBI Taxonomy" id="5486"/>
    <lineage>
        <taxon>Eukaryota</taxon>
        <taxon>Fungi</taxon>
        <taxon>Dikarya</taxon>
        <taxon>Ascomycota</taxon>
        <taxon>Saccharomycotina</taxon>
        <taxon>Pichiomycetes</taxon>
        <taxon>Debaryomycetaceae</taxon>
        <taxon>Candida/Lodderomyces clade</taxon>
        <taxon>Candida</taxon>
    </lineage>
</organism>